<evidence type="ECO:0000313" key="3">
    <source>
        <dbReference type="Proteomes" id="UP000214975"/>
    </source>
</evidence>
<sequence length="468" mass="53738">MKRKKFFIAFIIILALLVSYVMNLKTTFANLTEKKPEPEFDNPGQRILVIVPHPDDESLGMAGVIQRAVSQNIPIKVVIVTNGDSYKKAAAVYTGHVNPTPADFYKLGIQRQSESIAAMSELGLPKSDVIFLGFADGSTRFLWSDFWDNARPRVSGGTQAAYSPYKNVYKPGIAYTGSNLENSIQEIIKSFNPTDIYYPLADDIHPDHWAVSNFVRYAITAMNLNVRQHMFLVHHPQWPVPWLLEPSKPLLPPVDMADSNTKWQIFKLRSSEIQKKELAIRKYKTQIAVMEPFLMGFIRENELFGTKPVLIIPNVEALPDFKQQGLPYTLIKIPAGGILNQEIYRSADLTELAAFYYKDHELYIGMQSLAPFSKDVTYQLDMRLFYKNSIRRIDLGLVGKRIYEYKKAENSFSYIPISKPIFNKNKIWIRINIPDTNNLNYIFMGADSIYKNRLIDKIPWNMYKLEKK</sequence>
<dbReference type="AlphaFoldDB" id="A0A231VL56"/>
<dbReference type="Gene3D" id="3.40.50.10320">
    <property type="entry name" value="LmbE-like"/>
    <property type="match status" value="1"/>
</dbReference>
<dbReference type="PANTHER" id="PTHR12993:SF29">
    <property type="entry name" value="BLR3841 PROTEIN"/>
    <property type="match status" value="1"/>
</dbReference>
<evidence type="ECO:0000313" key="2">
    <source>
        <dbReference type="EMBL" id="OXT09005.1"/>
    </source>
</evidence>
<dbReference type="EMBL" id="CP016893">
    <property type="protein sequence ID" value="AST58128.1"/>
    <property type="molecule type" value="Genomic_DNA"/>
</dbReference>
<reference evidence="2 4" key="2">
    <citation type="submission" date="2017-06" db="EMBL/GenBank/DDBJ databases">
        <title>Isolation and characterization of a thermophilic and butanogenic Thermoanaerobacterium thermosaccharolyticum M5 capable of efficient degradation of hemicellulose.</title>
        <authorList>
            <person name="Xin F."/>
            <person name="Jiang Y."/>
        </authorList>
    </citation>
    <scope>NUCLEOTIDE SEQUENCE [LARGE SCALE GENOMIC DNA]</scope>
    <source>
        <strain evidence="2 4">M5</strain>
    </source>
</reference>
<dbReference type="GO" id="GO:0016811">
    <property type="term" value="F:hydrolase activity, acting on carbon-nitrogen (but not peptide) bonds, in linear amides"/>
    <property type="evidence" value="ECO:0007669"/>
    <property type="project" value="TreeGrafter"/>
</dbReference>
<dbReference type="EMBL" id="NKHD01000006">
    <property type="protein sequence ID" value="OXT09005.1"/>
    <property type="molecule type" value="Genomic_DNA"/>
</dbReference>
<proteinExistence type="predicted"/>
<dbReference type="PANTHER" id="PTHR12993">
    <property type="entry name" value="N-ACETYLGLUCOSAMINYL-PHOSPHATIDYLINOSITOL DE-N-ACETYLASE-RELATED"/>
    <property type="match status" value="1"/>
</dbReference>
<dbReference type="Pfam" id="PF02585">
    <property type="entry name" value="PIG-L"/>
    <property type="match status" value="1"/>
</dbReference>
<gene>
    <name evidence="2" type="ORF">CE561_02300</name>
    <name evidence="1" type="ORF">Thert_02200</name>
</gene>
<dbReference type="Proteomes" id="UP000214975">
    <property type="component" value="Chromosome"/>
</dbReference>
<reference evidence="1 3" key="1">
    <citation type="submission" date="2016-08" db="EMBL/GenBank/DDBJ databases">
        <title>A novel genetic cassette of butanologenic Thermoanaerobacterium thermosaccharolyticum that directly convert cellulose to butanol.</title>
        <authorList>
            <person name="Li T."/>
            <person name="He J."/>
        </authorList>
    </citation>
    <scope>NUCLEOTIDE SEQUENCE [LARGE SCALE GENOMIC DNA]</scope>
    <source>
        <strain evidence="1 3">TG57</strain>
    </source>
</reference>
<name>A0A231VL56_THETR</name>
<dbReference type="Proteomes" id="UP000215301">
    <property type="component" value="Unassembled WGS sequence"/>
</dbReference>
<accession>A0A231VL56</accession>
<organism evidence="2 4">
    <name type="scientific">Thermoanaerobacterium thermosaccharolyticum</name>
    <name type="common">Clostridium thermosaccharolyticum</name>
    <dbReference type="NCBI Taxonomy" id="1517"/>
    <lineage>
        <taxon>Bacteria</taxon>
        <taxon>Bacillati</taxon>
        <taxon>Bacillota</taxon>
        <taxon>Clostridia</taxon>
        <taxon>Thermoanaerobacterales</taxon>
        <taxon>Thermoanaerobacteraceae</taxon>
        <taxon>Thermoanaerobacterium</taxon>
    </lineage>
</organism>
<evidence type="ECO:0000313" key="1">
    <source>
        <dbReference type="EMBL" id="AST58128.1"/>
    </source>
</evidence>
<dbReference type="InterPro" id="IPR024078">
    <property type="entry name" value="LmbE-like_dom_sf"/>
</dbReference>
<protein>
    <submittedName>
        <fullName evidence="1">LmbE family protein</fullName>
    </submittedName>
    <submittedName>
        <fullName evidence="2">PIG-L family deacetylase</fullName>
    </submittedName>
</protein>
<dbReference type="RefSeq" id="WP_094043736.1">
    <property type="nucleotide sequence ID" value="NZ_CP016893.1"/>
</dbReference>
<dbReference type="InterPro" id="IPR003737">
    <property type="entry name" value="GlcNAc_PI_deacetylase-related"/>
</dbReference>
<evidence type="ECO:0000313" key="4">
    <source>
        <dbReference type="Proteomes" id="UP000215301"/>
    </source>
</evidence>
<dbReference type="SUPFAM" id="SSF102588">
    <property type="entry name" value="LmbE-like"/>
    <property type="match status" value="1"/>
</dbReference>